<evidence type="ECO:0000256" key="1">
    <source>
        <dbReference type="SAM" id="MobiDB-lite"/>
    </source>
</evidence>
<reference evidence="3" key="1">
    <citation type="journal article" date="2019" name="Int. J. Syst. Evol. Microbiol.">
        <title>The Global Catalogue of Microorganisms (GCM) 10K type strain sequencing project: providing services to taxonomists for standard genome sequencing and annotation.</title>
        <authorList>
            <consortium name="The Broad Institute Genomics Platform"/>
            <consortium name="The Broad Institute Genome Sequencing Center for Infectious Disease"/>
            <person name="Wu L."/>
            <person name="Ma J."/>
        </authorList>
    </citation>
    <scope>NUCLEOTIDE SEQUENCE [LARGE SCALE GENOMIC DNA]</scope>
    <source>
        <strain evidence="3">KCTC 42986</strain>
    </source>
</reference>
<evidence type="ECO:0000313" key="2">
    <source>
        <dbReference type="EMBL" id="MFC3111419.1"/>
    </source>
</evidence>
<evidence type="ECO:0000313" key="3">
    <source>
        <dbReference type="Proteomes" id="UP001595530"/>
    </source>
</evidence>
<organism evidence="2 3">
    <name type="scientific">Undibacterium arcticum</name>
    <dbReference type="NCBI Taxonomy" id="1762892"/>
    <lineage>
        <taxon>Bacteria</taxon>
        <taxon>Pseudomonadati</taxon>
        <taxon>Pseudomonadota</taxon>
        <taxon>Betaproteobacteria</taxon>
        <taxon>Burkholderiales</taxon>
        <taxon>Oxalobacteraceae</taxon>
        <taxon>Undibacterium</taxon>
    </lineage>
</organism>
<dbReference type="RefSeq" id="WP_390323654.1">
    <property type="nucleotide sequence ID" value="NZ_JBHRTP010000122.1"/>
</dbReference>
<feature type="region of interest" description="Disordered" evidence="1">
    <location>
        <begin position="459"/>
        <end position="488"/>
    </location>
</feature>
<evidence type="ECO:0008006" key="4">
    <source>
        <dbReference type="Google" id="ProtNLM"/>
    </source>
</evidence>
<keyword evidence="3" id="KW-1185">Reference proteome</keyword>
<gene>
    <name evidence="2" type="ORF">ACFOFO_26345</name>
</gene>
<accession>A0ABV7FB15</accession>
<protein>
    <recommendedName>
        <fullName evidence="4">Phage portal protein</fullName>
    </recommendedName>
</protein>
<dbReference type="EMBL" id="JBHRTP010000122">
    <property type="protein sequence ID" value="MFC3111419.1"/>
    <property type="molecule type" value="Genomic_DNA"/>
</dbReference>
<comment type="caution">
    <text evidence="2">The sequence shown here is derived from an EMBL/GenBank/DDBJ whole genome shotgun (WGS) entry which is preliminary data.</text>
</comment>
<feature type="compositionally biased region" description="Pro residues" evidence="1">
    <location>
        <begin position="468"/>
        <end position="479"/>
    </location>
</feature>
<sequence length="488" mass="53567">MSDFKNLRSTYPKDSDYPERTHLLLALTRVLDGSLYDALEYPFSTEKNGAGEYIPLAQRRPSARNKFCRTVVNDSVSLLFSEGHFPAVECKDETTRDTLAKLAKETGLNRVMIDAATRGAVGSVVIMLRVMANRVFFDVMPTAYLTPDWELQAPDTLKAVTERRKVKGAVLKGMGYPIADADVSLDFWFQRQWDSLAEIWFVPQRTDDKEKVPAIDVERSTSHNLGFVPMVWVKNLPGGDAIDGEPTFPGEAVDTQIEADYLLSQGGRGLKYSADPTLHLKEPAFGSNAQVVRGAANAIITSADGDAKLLEINGTAAAAVLDWVKGLREIALESMGGNRSNADKLSAAQSGRAMELMNQSLIWLADKLRISYGEGALLALLNMVVAASTKFDLVDKKGKKLPKLSDEDLSLRWPQWYAPTFADKQTQATTLDVLRQSGLISRETAVKSLAPSYDIADPQNELQLIDADPPPPNLPPKPQQVPLADSND</sequence>
<proteinExistence type="predicted"/>
<dbReference type="Proteomes" id="UP001595530">
    <property type="component" value="Unassembled WGS sequence"/>
</dbReference>
<name>A0ABV7FB15_9BURK</name>